<evidence type="ECO:0000256" key="1">
    <source>
        <dbReference type="SAM" id="MobiDB-lite"/>
    </source>
</evidence>
<protein>
    <submittedName>
        <fullName evidence="2">Uncharacterized protein</fullName>
    </submittedName>
</protein>
<evidence type="ECO:0000313" key="2">
    <source>
        <dbReference type="EMBL" id="KAK7449702.1"/>
    </source>
</evidence>
<proteinExistence type="predicted"/>
<organism evidence="2 3">
    <name type="scientific">Marasmiellus scandens</name>
    <dbReference type="NCBI Taxonomy" id="2682957"/>
    <lineage>
        <taxon>Eukaryota</taxon>
        <taxon>Fungi</taxon>
        <taxon>Dikarya</taxon>
        <taxon>Basidiomycota</taxon>
        <taxon>Agaricomycotina</taxon>
        <taxon>Agaricomycetes</taxon>
        <taxon>Agaricomycetidae</taxon>
        <taxon>Agaricales</taxon>
        <taxon>Marasmiineae</taxon>
        <taxon>Omphalotaceae</taxon>
        <taxon>Marasmiellus</taxon>
    </lineage>
</organism>
<name>A0ABR1J6K8_9AGAR</name>
<dbReference type="EMBL" id="JBANRG010000035">
    <property type="protein sequence ID" value="KAK7449702.1"/>
    <property type="molecule type" value="Genomic_DNA"/>
</dbReference>
<sequence>MSGHSSVPPISPNQQWSLLQKASPSPIVPSNSGSFVDFQNVTPERRPATGRETQAAATEAWHYGRRNTSDRMCQESCIA</sequence>
<gene>
    <name evidence="2" type="ORF">VKT23_013175</name>
</gene>
<evidence type="ECO:0000313" key="3">
    <source>
        <dbReference type="Proteomes" id="UP001498398"/>
    </source>
</evidence>
<comment type="caution">
    <text evidence="2">The sequence shown here is derived from an EMBL/GenBank/DDBJ whole genome shotgun (WGS) entry which is preliminary data.</text>
</comment>
<feature type="compositionally biased region" description="Polar residues" evidence="1">
    <location>
        <begin position="12"/>
        <end position="42"/>
    </location>
</feature>
<reference evidence="2 3" key="1">
    <citation type="submission" date="2024-01" db="EMBL/GenBank/DDBJ databases">
        <title>A draft genome for the cacao thread blight pathogen Marasmiellus scandens.</title>
        <authorList>
            <person name="Baruah I.K."/>
            <person name="Leung J."/>
            <person name="Bukari Y."/>
            <person name="Amoako-Attah I."/>
            <person name="Meinhardt L.W."/>
            <person name="Bailey B.A."/>
            <person name="Cohen S.P."/>
        </authorList>
    </citation>
    <scope>NUCLEOTIDE SEQUENCE [LARGE SCALE GENOMIC DNA]</scope>
    <source>
        <strain evidence="2 3">GH-19</strain>
    </source>
</reference>
<feature type="region of interest" description="Disordered" evidence="1">
    <location>
        <begin position="1"/>
        <end position="57"/>
    </location>
</feature>
<dbReference type="Proteomes" id="UP001498398">
    <property type="component" value="Unassembled WGS sequence"/>
</dbReference>
<accession>A0ABR1J6K8</accession>
<keyword evidence="3" id="KW-1185">Reference proteome</keyword>